<gene>
    <name evidence="7" type="primary">106071728</name>
</gene>
<evidence type="ECO:0000313" key="8">
    <source>
        <dbReference type="Proteomes" id="UP000076420"/>
    </source>
</evidence>
<dbReference type="GO" id="GO:0005509">
    <property type="term" value="F:calcium ion binding"/>
    <property type="evidence" value="ECO:0007669"/>
    <property type="project" value="UniProtKB-UniRule"/>
</dbReference>
<dbReference type="PANTHER" id="PTHR24027">
    <property type="entry name" value="CADHERIN-23"/>
    <property type="match status" value="1"/>
</dbReference>
<dbReference type="EnsemblMetazoa" id="BGLB009518-RB">
    <property type="protein sequence ID" value="BGLB009518-PB"/>
    <property type="gene ID" value="BGLB009518"/>
</dbReference>
<evidence type="ECO:0000256" key="5">
    <source>
        <dbReference type="PROSITE-ProRule" id="PRU00043"/>
    </source>
</evidence>
<dbReference type="InterPro" id="IPR020894">
    <property type="entry name" value="Cadherin_CS"/>
</dbReference>
<dbReference type="KEGG" id="bgt:106071728"/>
<reference evidence="7" key="1">
    <citation type="submission" date="2020-05" db="UniProtKB">
        <authorList>
            <consortium name="EnsemblMetazoa"/>
        </authorList>
    </citation>
    <scope>IDENTIFICATION</scope>
    <source>
        <strain evidence="7">BB02</strain>
    </source>
</reference>
<dbReference type="PROSITE" id="PS50268">
    <property type="entry name" value="CADHERIN_2"/>
    <property type="match status" value="2"/>
</dbReference>
<dbReference type="PRINTS" id="PR00205">
    <property type="entry name" value="CADHERIN"/>
</dbReference>
<dbReference type="PROSITE" id="PS00232">
    <property type="entry name" value="CADHERIN_1"/>
    <property type="match status" value="1"/>
</dbReference>
<evidence type="ECO:0000256" key="4">
    <source>
        <dbReference type="ARBA" id="ARBA00023136"/>
    </source>
</evidence>
<proteinExistence type="predicted"/>
<evidence type="ECO:0000256" key="1">
    <source>
        <dbReference type="ARBA" id="ARBA00004370"/>
    </source>
</evidence>
<keyword evidence="3 5" id="KW-0106">Calcium</keyword>
<dbReference type="CDD" id="cd11304">
    <property type="entry name" value="Cadherin_repeat"/>
    <property type="match status" value="2"/>
</dbReference>
<dbReference type="GO" id="GO:0007156">
    <property type="term" value="P:homophilic cell adhesion via plasma membrane adhesion molecules"/>
    <property type="evidence" value="ECO:0007669"/>
    <property type="project" value="InterPro"/>
</dbReference>
<dbReference type="Gene3D" id="2.60.40.60">
    <property type="entry name" value="Cadherins"/>
    <property type="match status" value="3"/>
</dbReference>
<keyword evidence="2" id="KW-0677">Repeat</keyword>
<dbReference type="GO" id="GO:0016477">
    <property type="term" value="P:cell migration"/>
    <property type="evidence" value="ECO:0007669"/>
    <property type="project" value="TreeGrafter"/>
</dbReference>
<dbReference type="VEuPathDB" id="VectorBase:BGLB009518"/>
<feature type="domain" description="Cadherin" evidence="6">
    <location>
        <begin position="97"/>
        <end position="204"/>
    </location>
</feature>
<evidence type="ECO:0000256" key="2">
    <source>
        <dbReference type="ARBA" id="ARBA00022737"/>
    </source>
</evidence>
<dbReference type="InterPro" id="IPR039808">
    <property type="entry name" value="Cadherin"/>
</dbReference>
<dbReference type="GO" id="GO:0008013">
    <property type="term" value="F:beta-catenin binding"/>
    <property type="evidence" value="ECO:0007669"/>
    <property type="project" value="TreeGrafter"/>
</dbReference>
<comment type="subcellular location">
    <subcellularLocation>
        <location evidence="1">Membrane</location>
    </subcellularLocation>
</comment>
<dbReference type="AlphaFoldDB" id="A0A2C9JX89"/>
<accession>A0A2C9JX89</accession>
<evidence type="ECO:0000313" key="7">
    <source>
        <dbReference type="EnsemblMetazoa" id="BGLB009518-PB"/>
    </source>
</evidence>
<dbReference type="InterPro" id="IPR002126">
    <property type="entry name" value="Cadherin-like_dom"/>
</dbReference>
<dbReference type="GO" id="GO:0045296">
    <property type="term" value="F:cadherin binding"/>
    <property type="evidence" value="ECO:0007669"/>
    <property type="project" value="TreeGrafter"/>
</dbReference>
<evidence type="ECO:0000259" key="6">
    <source>
        <dbReference type="PROSITE" id="PS50268"/>
    </source>
</evidence>
<dbReference type="Pfam" id="PF00028">
    <property type="entry name" value="Cadherin"/>
    <property type="match status" value="1"/>
</dbReference>
<dbReference type="Proteomes" id="UP000076420">
    <property type="component" value="Unassembled WGS sequence"/>
</dbReference>
<keyword evidence="4" id="KW-0472">Membrane</keyword>
<dbReference type="STRING" id="6526.A0A2C9JX89"/>
<organism evidence="7 8">
    <name type="scientific">Biomphalaria glabrata</name>
    <name type="common">Bloodfluke planorb</name>
    <name type="synonym">Freshwater snail</name>
    <dbReference type="NCBI Taxonomy" id="6526"/>
    <lineage>
        <taxon>Eukaryota</taxon>
        <taxon>Metazoa</taxon>
        <taxon>Spiralia</taxon>
        <taxon>Lophotrochozoa</taxon>
        <taxon>Mollusca</taxon>
        <taxon>Gastropoda</taxon>
        <taxon>Heterobranchia</taxon>
        <taxon>Euthyneura</taxon>
        <taxon>Panpulmonata</taxon>
        <taxon>Hygrophila</taxon>
        <taxon>Lymnaeoidea</taxon>
        <taxon>Planorbidae</taxon>
        <taxon>Biomphalaria</taxon>
    </lineage>
</organism>
<dbReference type="SUPFAM" id="SSF49313">
    <property type="entry name" value="Cadherin-like"/>
    <property type="match status" value="3"/>
</dbReference>
<dbReference type="PANTHER" id="PTHR24027:SF438">
    <property type="entry name" value="CADHERIN 23"/>
    <property type="match status" value="1"/>
</dbReference>
<dbReference type="GO" id="GO:0016342">
    <property type="term" value="C:catenin complex"/>
    <property type="evidence" value="ECO:0007669"/>
    <property type="project" value="TreeGrafter"/>
</dbReference>
<name>A0A2C9JX89_BIOGL</name>
<sequence>MFSIDYITCDLMLVRNLDFENTTKYVLVLMVYDIGQNNPKSLSSSVTLTVSVTDVNDNQPACTSYNLMRDVVETASVGSILVQLNCTDKESKASLSYTILSRVHISEDANIGAYVMTVNATDVDSPNTALSRITFGFEQSCSQPNWFKIDSYTGSILVNTLLDWETAPNVTCKVYAYSSNQIASRRISDVRIVLTDVNDRAPDFTQ</sequence>
<dbReference type="InterPro" id="IPR015919">
    <property type="entry name" value="Cadherin-like_sf"/>
</dbReference>
<evidence type="ECO:0000256" key="3">
    <source>
        <dbReference type="ARBA" id="ARBA00022837"/>
    </source>
</evidence>
<protein>
    <recommendedName>
        <fullName evidence="6">Cadherin domain-containing protein</fullName>
    </recommendedName>
</protein>
<dbReference type="SMART" id="SM00112">
    <property type="entry name" value="CA"/>
    <property type="match status" value="2"/>
</dbReference>
<feature type="domain" description="Cadherin" evidence="6">
    <location>
        <begin position="1"/>
        <end position="62"/>
    </location>
</feature>